<name>A0A6P1MGJ7_9FIRM</name>
<gene>
    <name evidence="2" type="ORF">Ami3637_11055</name>
</gene>
<evidence type="ECO:0000259" key="1">
    <source>
        <dbReference type="Pfam" id="PF12728"/>
    </source>
</evidence>
<dbReference type="EMBL" id="CP047591">
    <property type="protein sequence ID" value="QHI72871.1"/>
    <property type="molecule type" value="Genomic_DNA"/>
</dbReference>
<evidence type="ECO:0000313" key="3">
    <source>
        <dbReference type="Proteomes" id="UP000463883"/>
    </source>
</evidence>
<dbReference type="InterPro" id="IPR009061">
    <property type="entry name" value="DNA-bd_dom_put_sf"/>
</dbReference>
<reference evidence="2 3" key="1">
    <citation type="submission" date="2020-01" db="EMBL/GenBank/DDBJ databases">
        <title>Genomic analysis of Aminipila sp. CBA3637.</title>
        <authorList>
            <person name="Kim Y.B."/>
            <person name="Roh S.W."/>
        </authorList>
    </citation>
    <scope>NUCLEOTIDE SEQUENCE [LARGE SCALE GENOMIC DNA]</scope>
    <source>
        <strain evidence="2 3">CBA3637</strain>
    </source>
</reference>
<evidence type="ECO:0000313" key="2">
    <source>
        <dbReference type="EMBL" id="QHI72871.1"/>
    </source>
</evidence>
<proteinExistence type="predicted"/>
<accession>A0A6P1MGJ7</accession>
<dbReference type="InterPro" id="IPR010093">
    <property type="entry name" value="SinI_DNA-bd"/>
</dbReference>
<keyword evidence="3" id="KW-1185">Reference proteome</keyword>
<dbReference type="Proteomes" id="UP000463883">
    <property type="component" value="Chromosome"/>
</dbReference>
<protein>
    <submittedName>
        <fullName evidence="2">Helix-turn-helix domain-containing protein</fullName>
    </submittedName>
</protein>
<feature type="domain" description="Helix-turn-helix" evidence="1">
    <location>
        <begin position="7"/>
        <end position="54"/>
    </location>
</feature>
<dbReference type="GO" id="GO:0003677">
    <property type="term" value="F:DNA binding"/>
    <property type="evidence" value="ECO:0007669"/>
    <property type="project" value="InterPro"/>
</dbReference>
<dbReference type="SUPFAM" id="SSF46955">
    <property type="entry name" value="Putative DNA-binding domain"/>
    <property type="match status" value="1"/>
</dbReference>
<organism evidence="2 3">
    <name type="scientific">Aminipila terrae</name>
    <dbReference type="NCBI Taxonomy" id="2697030"/>
    <lineage>
        <taxon>Bacteria</taxon>
        <taxon>Bacillati</taxon>
        <taxon>Bacillota</taxon>
        <taxon>Clostridia</taxon>
        <taxon>Peptostreptococcales</taxon>
        <taxon>Anaerovoracaceae</taxon>
        <taxon>Aminipila</taxon>
    </lineage>
</organism>
<dbReference type="InterPro" id="IPR041657">
    <property type="entry name" value="HTH_17"/>
</dbReference>
<sequence>MENKIFDSREAAAYLHICYDTLVRSVRKNEIPHFKVGRKLLFRKDSLDEFIRKQEDGANDDLHTAAQN</sequence>
<dbReference type="AlphaFoldDB" id="A0A6P1MGJ7"/>
<dbReference type="NCBIfam" id="TIGR01764">
    <property type="entry name" value="excise"/>
    <property type="match status" value="1"/>
</dbReference>
<dbReference type="KEGG" id="amic:Ami3637_11055"/>
<dbReference type="RefSeq" id="WP_162362638.1">
    <property type="nucleotide sequence ID" value="NZ_CP047591.1"/>
</dbReference>
<dbReference type="Pfam" id="PF12728">
    <property type="entry name" value="HTH_17"/>
    <property type="match status" value="1"/>
</dbReference>